<evidence type="ECO:0000259" key="5">
    <source>
        <dbReference type="PROSITE" id="PS51675"/>
    </source>
</evidence>
<gene>
    <name evidence="6" type="ORF">WR25_14956</name>
</gene>
<evidence type="ECO:0000256" key="3">
    <source>
        <dbReference type="ARBA" id="ARBA00022691"/>
    </source>
</evidence>
<proteinExistence type="predicted"/>
<feature type="coiled-coil region" evidence="4">
    <location>
        <begin position="388"/>
        <end position="425"/>
    </location>
</feature>
<dbReference type="GO" id="GO:0032259">
    <property type="term" value="P:methylation"/>
    <property type="evidence" value="ECO:0007669"/>
    <property type="project" value="UniProtKB-KW"/>
</dbReference>
<evidence type="ECO:0000313" key="6">
    <source>
        <dbReference type="EMBL" id="PAV89017.1"/>
    </source>
</evidence>
<dbReference type="GO" id="GO:0097745">
    <property type="term" value="P:mitochondrial tRNA 5'-end processing"/>
    <property type="evidence" value="ECO:0007669"/>
    <property type="project" value="TreeGrafter"/>
</dbReference>
<dbReference type="STRING" id="2018661.A0A2A2LST9"/>
<dbReference type="GO" id="GO:0008168">
    <property type="term" value="F:methyltransferase activity"/>
    <property type="evidence" value="ECO:0007669"/>
    <property type="project" value="UniProtKB-KW"/>
</dbReference>
<dbReference type="AlphaFoldDB" id="A0A2A2LST9"/>
<dbReference type="Proteomes" id="UP000218231">
    <property type="component" value="Unassembled WGS sequence"/>
</dbReference>
<dbReference type="PANTHER" id="PTHR13563">
    <property type="entry name" value="TRNA (GUANINE-9-) METHYLTRANSFERASE"/>
    <property type="match status" value="1"/>
</dbReference>
<feature type="domain" description="SAM-dependent MTase TRM10-type" evidence="5">
    <location>
        <begin position="183"/>
        <end position="389"/>
    </location>
</feature>
<accession>A0A2A2LST9</accession>
<sequence>MPFCMLRALSHSHSFPLPSSSSAASAFRLLPSRIQCRQTASAVNFKVKKRSVVKRLEEETPQISAEQLRPSEGFIKSLSNEKFQYFKKIFAELELFVLVSKFIPQNLSDEDWNNTFTRASPGDRVRYWEHLAIKSAQIQRRSEVTNEKGEKMAEYCAQQKAIYNSGGMGYSPDCYTLLLDPFSDRRRKNLVDSGRFWRSTRIDKPRIVLDLEQFSSEDYRDKHVLYLQLFHLIRANLHSSNPLPISIANVKDANEHSALQTRLNEFISEPSSYLLPDITAQPLNDFFSNKQDAVYISKHAKEDLEGPLDRFSTIFLCLSLDHKKQSLAAARRSGVRTMRLPITKHVYWKSGIMYLPIEKTMGTFRDVLWNEGDWKTALLNNISKRHLLSFEERSNAKLQESKMRIQNQKEVIAAVTRLSEEWEKQQKMKRAN</sequence>
<evidence type="ECO:0000256" key="1">
    <source>
        <dbReference type="ARBA" id="ARBA00022603"/>
    </source>
</evidence>
<evidence type="ECO:0000256" key="2">
    <source>
        <dbReference type="ARBA" id="ARBA00022679"/>
    </source>
</evidence>
<dbReference type="GO" id="GO:0005739">
    <property type="term" value="C:mitochondrion"/>
    <property type="evidence" value="ECO:0007669"/>
    <property type="project" value="TreeGrafter"/>
</dbReference>
<dbReference type="PANTHER" id="PTHR13563:SF12">
    <property type="entry name" value="PROTEIN CBG09110"/>
    <property type="match status" value="1"/>
</dbReference>
<dbReference type="PROSITE" id="PS51675">
    <property type="entry name" value="SAM_MT_TRM10"/>
    <property type="match status" value="1"/>
</dbReference>
<evidence type="ECO:0000256" key="4">
    <source>
        <dbReference type="SAM" id="Coils"/>
    </source>
</evidence>
<comment type="caution">
    <text evidence="6">The sequence shown here is derived from an EMBL/GenBank/DDBJ whole genome shotgun (WGS) entry which is preliminary data.</text>
</comment>
<dbReference type="InterPro" id="IPR038459">
    <property type="entry name" value="MT_TRM10-typ_sf"/>
</dbReference>
<keyword evidence="1" id="KW-0489">Methyltransferase</keyword>
<reference evidence="6 7" key="1">
    <citation type="journal article" date="2017" name="Curr. Biol.">
        <title>Genome architecture and evolution of a unichromosomal asexual nematode.</title>
        <authorList>
            <person name="Fradin H."/>
            <person name="Zegar C."/>
            <person name="Gutwein M."/>
            <person name="Lucas J."/>
            <person name="Kovtun M."/>
            <person name="Corcoran D."/>
            <person name="Baugh L.R."/>
            <person name="Kiontke K."/>
            <person name="Gunsalus K."/>
            <person name="Fitch D.H."/>
            <person name="Piano F."/>
        </authorList>
    </citation>
    <scope>NUCLEOTIDE SEQUENCE [LARGE SCALE GENOMIC DNA]</scope>
    <source>
        <strain evidence="6">PF1309</strain>
    </source>
</reference>
<protein>
    <recommendedName>
        <fullName evidence="5">SAM-dependent MTase TRM10-type domain-containing protein</fullName>
    </recommendedName>
</protein>
<dbReference type="GO" id="GO:0070131">
    <property type="term" value="P:positive regulation of mitochondrial translation"/>
    <property type="evidence" value="ECO:0007669"/>
    <property type="project" value="TreeGrafter"/>
</dbReference>
<dbReference type="InterPro" id="IPR028564">
    <property type="entry name" value="MT_TRM10-typ"/>
</dbReference>
<keyword evidence="4" id="KW-0175">Coiled coil</keyword>
<dbReference type="EMBL" id="LIAE01006480">
    <property type="protein sequence ID" value="PAV89017.1"/>
    <property type="molecule type" value="Genomic_DNA"/>
</dbReference>
<keyword evidence="3" id="KW-0949">S-adenosyl-L-methionine</keyword>
<keyword evidence="7" id="KW-1185">Reference proteome</keyword>
<dbReference type="OrthoDB" id="9976048at2759"/>
<dbReference type="InterPro" id="IPR007356">
    <property type="entry name" value="tRNA_m1G_MeTrfase_euk"/>
</dbReference>
<evidence type="ECO:0000313" key="7">
    <source>
        <dbReference type="Proteomes" id="UP000218231"/>
    </source>
</evidence>
<dbReference type="Gene3D" id="3.40.1280.30">
    <property type="match status" value="1"/>
</dbReference>
<name>A0A2A2LST9_9BILA</name>
<dbReference type="GO" id="GO:0000049">
    <property type="term" value="F:tRNA binding"/>
    <property type="evidence" value="ECO:0007669"/>
    <property type="project" value="TreeGrafter"/>
</dbReference>
<organism evidence="6 7">
    <name type="scientific">Diploscapter pachys</name>
    <dbReference type="NCBI Taxonomy" id="2018661"/>
    <lineage>
        <taxon>Eukaryota</taxon>
        <taxon>Metazoa</taxon>
        <taxon>Ecdysozoa</taxon>
        <taxon>Nematoda</taxon>
        <taxon>Chromadorea</taxon>
        <taxon>Rhabditida</taxon>
        <taxon>Rhabditina</taxon>
        <taxon>Rhabditomorpha</taxon>
        <taxon>Rhabditoidea</taxon>
        <taxon>Rhabditidae</taxon>
        <taxon>Diploscapter</taxon>
    </lineage>
</organism>
<dbReference type="GO" id="GO:0005654">
    <property type="term" value="C:nucleoplasm"/>
    <property type="evidence" value="ECO:0007669"/>
    <property type="project" value="TreeGrafter"/>
</dbReference>
<keyword evidence="2" id="KW-0808">Transferase</keyword>